<keyword evidence="5" id="KW-1185">Reference proteome</keyword>
<dbReference type="GO" id="GO:0005634">
    <property type="term" value="C:nucleus"/>
    <property type="evidence" value="ECO:0007669"/>
    <property type="project" value="TreeGrafter"/>
</dbReference>
<dbReference type="Gene3D" id="2.130.10.10">
    <property type="entry name" value="YVTN repeat-like/Quinoprotein amine dehydrogenase"/>
    <property type="match status" value="1"/>
</dbReference>
<dbReference type="PANTHER" id="PTHR22847:SF637">
    <property type="entry name" value="WD REPEAT DOMAIN 5B"/>
    <property type="match status" value="1"/>
</dbReference>
<dbReference type="PANTHER" id="PTHR22847">
    <property type="entry name" value="WD40 REPEAT PROTEIN"/>
    <property type="match status" value="1"/>
</dbReference>
<evidence type="ECO:0000313" key="4">
    <source>
        <dbReference type="EMBL" id="ETN98396.1"/>
    </source>
</evidence>
<accession>X6LBB2</accession>
<dbReference type="EMBL" id="ASPP01046824">
    <property type="protein sequence ID" value="ETN98396.1"/>
    <property type="molecule type" value="Genomic_DNA"/>
</dbReference>
<dbReference type="Proteomes" id="UP000023152">
    <property type="component" value="Unassembled WGS sequence"/>
</dbReference>
<feature type="repeat" description="WD" evidence="3">
    <location>
        <begin position="57"/>
        <end position="88"/>
    </location>
</feature>
<dbReference type="OrthoDB" id="6262491at2759"/>
<dbReference type="SUPFAM" id="SSF50978">
    <property type="entry name" value="WD40 repeat-like"/>
    <property type="match status" value="1"/>
</dbReference>
<name>X6LBB2_RETFI</name>
<protein>
    <submittedName>
        <fullName evidence="4">Uncharacterized protein</fullName>
    </submittedName>
</protein>
<reference evidence="4 5" key="1">
    <citation type="journal article" date="2013" name="Curr. Biol.">
        <title>The Genome of the Foraminiferan Reticulomyxa filosa.</title>
        <authorList>
            <person name="Glockner G."/>
            <person name="Hulsmann N."/>
            <person name="Schleicher M."/>
            <person name="Noegel A.A."/>
            <person name="Eichinger L."/>
            <person name="Gallinger C."/>
            <person name="Pawlowski J."/>
            <person name="Sierra R."/>
            <person name="Euteneuer U."/>
            <person name="Pillet L."/>
            <person name="Moustafa A."/>
            <person name="Platzer M."/>
            <person name="Groth M."/>
            <person name="Szafranski K."/>
            <person name="Schliwa M."/>
        </authorList>
    </citation>
    <scope>NUCLEOTIDE SEQUENCE [LARGE SCALE GENOMIC DNA]</scope>
</reference>
<evidence type="ECO:0000256" key="2">
    <source>
        <dbReference type="ARBA" id="ARBA00022737"/>
    </source>
</evidence>
<dbReference type="AlphaFoldDB" id="X6LBB2"/>
<sequence>MKLTMTINSNLTTLKALNSLTSRACLTFERKRFVTKKDNVSTFEEFNNDNNEMHYLLAINSDGNRIVSGSSDSTIRLWDASSGKQIQSLEGHSYAIASVQFSPDGNKI</sequence>
<evidence type="ECO:0000256" key="3">
    <source>
        <dbReference type="PROSITE-ProRule" id="PRU00221"/>
    </source>
</evidence>
<keyword evidence="2" id="KW-0677">Repeat</keyword>
<proteinExistence type="predicted"/>
<keyword evidence="1 3" id="KW-0853">WD repeat</keyword>
<dbReference type="InterPro" id="IPR015943">
    <property type="entry name" value="WD40/YVTN_repeat-like_dom_sf"/>
</dbReference>
<dbReference type="InterPro" id="IPR001680">
    <property type="entry name" value="WD40_rpt"/>
</dbReference>
<feature type="non-terminal residue" evidence="4">
    <location>
        <position position="108"/>
    </location>
</feature>
<dbReference type="PROSITE" id="PS00678">
    <property type="entry name" value="WD_REPEATS_1"/>
    <property type="match status" value="1"/>
</dbReference>
<dbReference type="PROSITE" id="PS50294">
    <property type="entry name" value="WD_REPEATS_REGION"/>
    <property type="match status" value="1"/>
</dbReference>
<dbReference type="PROSITE" id="PS50082">
    <property type="entry name" value="WD_REPEATS_2"/>
    <property type="match status" value="1"/>
</dbReference>
<evidence type="ECO:0000313" key="5">
    <source>
        <dbReference type="Proteomes" id="UP000023152"/>
    </source>
</evidence>
<comment type="caution">
    <text evidence="4">The sequence shown here is derived from an EMBL/GenBank/DDBJ whole genome shotgun (WGS) entry which is preliminary data.</text>
</comment>
<organism evidence="4 5">
    <name type="scientific">Reticulomyxa filosa</name>
    <dbReference type="NCBI Taxonomy" id="46433"/>
    <lineage>
        <taxon>Eukaryota</taxon>
        <taxon>Sar</taxon>
        <taxon>Rhizaria</taxon>
        <taxon>Retaria</taxon>
        <taxon>Foraminifera</taxon>
        <taxon>Monothalamids</taxon>
        <taxon>Reticulomyxidae</taxon>
        <taxon>Reticulomyxa</taxon>
    </lineage>
</organism>
<dbReference type="InterPro" id="IPR019775">
    <property type="entry name" value="WD40_repeat_CS"/>
</dbReference>
<dbReference type="Pfam" id="PF00400">
    <property type="entry name" value="WD40"/>
    <property type="match status" value="2"/>
</dbReference>
<gene>
    <name evidence="4" type="ORF">RFI_39116</name>
</gene>
<dbReference type="GO" id="GO:1990234">
    <property type="term" value="C:transferase complex"/>
    <property type="evidence" value="ECO:0007669"/>
    <property type="project" value="UniProtKB-ARBA"/>
</dbReference>
<evidence type="ECO:0000256" key="1">
    <source>
        <dbReference type="ARBA" id="ARBA00022574"/>
    </source>
</evidence>
<dbReference type="InterPro" id="IPR036322">
    <property type="entry name" value="WD40_repeat_dom_sf"/>
</dbReference>